<keyword evidence="3" id="KW-1185">Reference proteome</keyword>
<reference evidence="2" key="3">
    <citation type="submission" date="2020-12" db="UniProtKB">
        <authorList>
            <consortium name="EnsemblPlants"/>
        </authorList>
    </citation>
    <scope>IDENTIFICATION</scope>
</reference>
<dbReference type="EnsemblPlants" id="Pp3c16_7431V3.1">
    <property type="protein sequence ID" value="PAC:32983537.CDS.1"/>
    <property type="gene ID" value="Pp3c16_7431"/>
</dbReference>
<name>A0A2K1J7K3_PHYPA</name>
<proteinExistence type="predicted"/>
<dbReference type="Gramene" id="Pp3c16_7431V3.1">
    <property type="protein sequence ID" value="PAC:32983537.CDS.1"/>
    <property type="gene ID" value="Pp3c16_7431"/>
</dbReference>
<reference evidence="1 3" key="2">
    <citation type="journal article" date="2018" name="Plant J.">
        <title>The Physcomitrella patens chromosome-scale assembly reveals moss genome structure and evolution.</title>
        <authorList>
            <person name="Lang D."/>
            <person name="Ullrich K.K."/>
            <person name="Murat F."/>
            <person name="Fuchs J."/>
            <person name="Jenkins J."/>
            <person name="Haas F.B."/>
            <person name="Piednoel M."/>
            <person name="Gundlach H."/>
            <person name="Van Bel M."/>
            <person name="Meyberg R."/>
            <person name="Vives C."/>
            <person name="Morata J."/>
            <person name="Symeonidi A."/>
            <person name="Hiss M."/>
            <person name="Muchero W."/>
            <person name="Kamisugi Y."/>
            <person name="Saleh O."/>
            <person name="Blanc G."/>
            <person name="Decker E.L."/>
            <person name="van Gessel N."/>
            <person name="Grimwood J."/>
            <person name="Hayes R.D."/>
            <person name="Graham S.W."/>
            <person name="Gunter L.E."/>
            <person name="McDaniel S.F."/>
            <person name="Hoernstein S.N.W."/>
            <person name="Larsson A."/>
            <person name="Li F.W."/>
            <person name="Perroud P.F."/>
            <person name="Phillips J."/>
            <person name="Ranjan P."/>
            <person name="Rokshar D.S."/>
            <person name="Rothfels C.J."/>
            <person name="Schneider L."/>
            <person name="Shu S."/>
            <person name="Stevenson D.W."/>
            <person name="Thummler F."/>
            <person name="Tillich M."/>
            <person name="Villarreal Aguilar J.C."/>
            <person name="Widiez T."/>
            <person name="Wong G.K."/>
            <person name="Wymore A."/>
            <person name="Zhang Y."/>
            <person name="Zimmer A.D."/>
            <person name="Quatrano R.S."/>
            <person name="Mayer K.F.X."/>
            <person name="Goodstein D."/>
            <person name="Casacuberta J.M."/>
            <person name="Vandepoele K."/>
            <person name="Reski R."/>
            <person name="Cuming A.C."/>
            <person name="Tuskan G.A."/>
            <person name="Maumus F."/>
            <person name="Salse J."/>
            <person name="Schmutz J."/>
            <person name="Rensing S.A."/>
        </authorList>
    </citation>
    <scope>NUCLEOTIDE SEQUENCE [LARGE SCALE GENOMIC DNA]</scope>
    <source>
        <strain evidence="2 3">cv. Gransden 2004</strain>
    </source>
</reference>
<evidence type="ECO:0000313" key="2">
    <source>
        <dbReference type="EnsemblPlants" id="PAC:32983537.CDS.1"/>
    </source>
</evidence>
<protein>
    <submittedName>
        <fullName evidence="1 2">Uncharacterized protein</fullName>
    </submittedName>
</protein>
<dbReference type="InParanoid" id="A0A2K1J7K3"/>
<dbReference type="EMBL" id="ABEU02000016">
    <property type="protein sequence ID" value="PNR37502.1"/>
    <property type="molecule type" value="Genomic_DNA"/>
</dbReference>
<dbReference type="AlphaFoldDB" id="A0A2K1J7K3"/>
<sequence length="100" mass="10819">MCLFEDPCNEKSVTEVVVDHSYGWGGNKATIGVRRRVCIGDRASKSCVVFRMRREAISVARGGAESAVLDSQGPPPPPTVWLVPHSPVKSEQVLAVACRL</sequence>
<reference evidence="1 3" key="1">
    <citation type="journal article" date="2008" name="Science">
        <title>The Physcomitrella genome reveals evolutionary insights into the conquest of land by plants.</title>
        <authorList>
            <person name="Rensing S."/>
            <person name="Lang D."/>
            <person name="Zimmer A."/>
            <person name="Terry A."/>
            <person name="Salamov A."/>
            <person name="Shapiro H."/>
            <person name="Nishiyama T."/>
            <person name="Perroud P.-F."/>
            <person name="Lindquist E."/>
            <person name="Kamisugi Y."/>
            <person name="Tanahashi T."/>
            <person name="Sakakibara K."/>
            <person name="Fujita T."/>
            <person name="Oishi K."/>
            <person name="Shin-I T."/>
            <person name="Kuroki Y."/>
            <person name="Toyoda A."/>
            <person name="Suzuki Y."/>
            <person name="Hashimoto A."/>
            <person name="Yamaguchi K."/>
            <person name="Sugano A."/>
            <person name="Kohara Y."/>
            <person name="Fujiyama A."/>
            <person name="Anterola A."/>
            <person name="Aoki S."/>
            <person name="Ashton N."/>
            <person name="Barbazuk W.B."/>
            <person name="Barker E."/>
            <person name="Bennetzen J."/>
            <person name="Bezanilla M."/>
            <person name="Blankenship R."/>
            <person name="Cho S.H."/>
            <person name="Dutcher S."/>
            <person name="Estelle M."/>
            <person name="Fawcett J.A."/>
            <person name="Gundlach H."/>
            <person name="Hanada K."/>
            <person name="Heyl A."/>
            <person name="Hicks K.A."/>
            <person name="Hugh J."/>
            <person name="Lohr M."/>
            <person name="Mayer K."/>
            <person name="Melkozernov A."/>
            <person name="Murata T."/>
            <person name="Nelson D."/>
            <person name="Pils B."/>
            <person name="Prigge M."/>
            <person name="Reiss B."/>
            <person name="Renner T."/>
            <person name="Rombauts S."/>
            <person name="Rushton P."/>
            <person name="Sanderfoot A."/>
            <person name="Schween G."/>
            <person name="Shiu S.-H."/>
            <person name="Stueber K."/>
            <person name="Theodoulou F.L."/>
            <person name="Tu H."/>
            <person name="Van de Peer Y."/>
            <person name="Verrier P.J."/>
            <person name="Waters E."/>
            <person name="Wood A."/>
            <person name="Yang L."/>
            <person name="Cove D."/>
            <person name="Cuming A."/>
            <person name="Hasebe M."/>
            <person name="Lucas S."/>
            <person name="Mishler D.B."/>
            <person name="Reski R."/>
            <person name="Grigoriev I."/>
            <person name="Quatrano R.S."/>
            <person name="Boore J.L."/>
        </authorList>
    </citation>
    <scope>NUCLEOTIDE SEQUENCE [LARGE SCALE GENOMIC DNA]</scope>
    <source>
        <strain evidence="2 3">cv. Gransden 2004</strain>
    </source>
</reference>
<evidence type="ECO:0000313" key="3">
    <source>
        <dbReference type="Proteomes" id="UP000006727"/>
    </source>
</evidence>
<dbReference type="Proteomes" id="UP000006727">
    <property type="component" value="Chromosome 16"/>
</dbReference>
<gene>
    <name evidence="1" type="ORF">PHYPA_020611</name>
</gene>
<evidence type="ECO:0000313" key="1">
    <source>
        <dbReference type="EMBL" id="PNR37502.1"/>
    </source>
</evidence>
<accession>A0A2K1J7K3</accession>
<organism evidence="1">
    <name type="scientific">Physcomitrium patens</name>
    <name type="common">Spreading-leaved earth moss</name>
    <name type="synonym">Physcomitrella patens</name>
    <dbReference type="NCBI Taxonomy" id="3218"/>
    <lineage>
        <taxon>Eukaryota</taxon>
        <taxon>Viridiplantae</taxon>
        <taxon>Streptophyta</taxon>
        <taxon>Embryophyta</taxon>
        <taxon>Bryophyta</taxon>
        <taxon>Bryophytina</taxon>
        <taxon>Bryopsida</taxon>
        <taxon>Funariidae</taxon>
        <taxon>Funariales</taxon>
        <taxon>Funariaceae</taxon>
        <taxon>Physcomitrium</taxon>
    </lineage>
</organism>